<organism evidence="8 9">
    <name type="scientific">Cladophialophora chaetospira</name>
    <dbReference type="NCBI Taxonomy" id="386627"/>
    <lineage>
        <taxon>Eukaryota</taxon>
        <taxon>Fungi</taxon>
        <taxon>Dikarya</taxon>
        <taxon>Ascomycota</taxon>
        <taxon>Pezizomycotina</taxon>
        <taxon>Eurotiomycetes</taxon>
        <taxon>Chaetothyriomycetidae</taxon>
        <taxon>Chaetothyriales</taxon>
        <taxon>Herpotrichiellaceae</taxon>
        <taxon>Cladophialophora</taxon>
    </lineage>
</organism>
<comment type="caution">
    <text evidence="8">The sequence shown here is derived from an EMBL/GenBank/DDBJ whole genome shotgun (WGS) entry which is preliminary data.</text>
</comment>
<dbReference type="GO" id="GO:0022857">
    <property type="term" value="F:transmembrane transporter activity"/>
    <property type="evidence" value="ECO:0007669"/>
    <property type="project" value="InterPro"/>
</dbReference>
<dbReference type="PANTHER" id="PTHR43791:SF36">
    <property type="entry name" value="TRANSPORTER, PUTATIVE (AFU_ORTHOLOGUE AFUA_6G08340)-RELATED"/>
    <property type="match status" value="1"/>
</dbReference>
<feature type="transmembrane region" description="Helical" evidence="6">
    <location>
        <begin position="58"/>
        <end position="76"/>
    </location>
</feature>
<name>A0AA39CHL3_9EURO</name>
<dbReference type="GO" id="GO:0016020">
    <property type="term" value="C:membrane"/>
    <property type="evidence" value="ECO:0007669"/>
    <property type="project" value="UniProtKB-SubCell"/>
</dbReference>
<keyword evidence="3 6" id="KW-0812">Transmembrane</keyword>
<evidence type="ECO:0000256" key="3">
    <source>
        <dbReference type="ARBA" id="ARBA00022692"/>
    </source>
</evidence>
<protein>
    <recommendedName>
        <fullName evidence="7">Major facilitator superfamily (MFS) profile domain-containing protein</fullName>
    </recommendedName>
</protein>
<keyword evidence="5 6" id="KW-0472">Membrane</keyword>
<sequence length="504" mass="55231">MSVLEKEKDGMAEAEQFDFTPEMAGEDVVMKPNRLNYHAEQPRSPEEVKAEQRFVRKVDLWILPLLSLMYFLASLDRGDIGFAASAGMTEQLGIDSHQFSTIVTLFYVGFIVFQLPGDIFLRAITPAVQLGIALSIWGALTASMAGANSYSALAGLRVGIGAGEAFLQAGVLYLSLWYKRSELASRGALFFSMAALAGAFNGLIAYGIIKNLDGVHGLPAWKWIFLIEGVATIGFGVVIFFLLPPVPERLKWGWTEGEKQIALRRTKEAYNEVEAKIRPKHLFALFKDVKTYFFVAILSTIQINFACLSVFLPIILKTFGYSTLNTQLLAIAVFFVGAVSTIAFGYTSDWLEQRGVCLCVSMTSNAIGWILLLASSSKGVSLAGCFFISAGAYSSIILVNAWTTCNVVGFTRRAGTFALQSMIGQCLVIAATQIYSDAPKYRRGNSFALGATLVGLILVVGLRFYLVSLNKKKEEARQNNEITSVESLDPEGLGTRHPDFTFYL</sequence>
<dbReference type="FunFam" id="1.20.1250.20:FF:000013">
    <property type="entry name" value="MFS general substrate transporter"/>
    <property type="match status" value="1"/>
</dbReference>
<reference evidence="8" key="1">
    <citation type="submission" date="2022-10" db="EMBL/GenBank/DDBJ databases">
        <title>Culturing micro-colonial fungi from biological soil crusts in the Mojave desert and describing Neophaeococcomyces mojavensis, and introducing the new genera and species Taxawa tesnikishii.</title>
        <authorList>
            <person name="Kurbessoian T."/>
            <person name="Stajich J.E."/>
        </authorList>
    </citation>
    <scope>NUCLEOTIDE SEQUENCE</scope>
    <source>
        <strain evidence="8">TK_41</strain>
    </source>
</reference>
<dbReference type="InterPro" id="IPR020846">
    <property type="entry name" value="MFS_dom"/>
</dbReference>
<feature type="transmembrane region" description="Helical" evidence="6">
    <location>
        <begin position="414"/>
        <end position="435"/>
    </location>
</feature>
<dbReference type="InterPro" id="IPR011701">
    <property type="entry name" value="MFS"/>
</dbReference>
<dbReference type="InterPro" id="IPR036259">
    <property type="entry name" value="MFS_trans_sf"/>
</dbReference>
<feature type="transmembrane region" description="Helical" evidence="6">
    <location>
        <begin position="127"/>
        <end position="147"/>
    </location>
</feature>
<dbReference type="Gene3D" id="1.20.1250.20">
    <property type="entry name" value="MFS general substrate transporter like domains"/>
    <property type="match status" value="2"/>
</dbReference>
<dbReference type="Pfam" id="PF07690">
    <property type="entry name" value="MFS_1"/>
    <property type="match status" value="1"/>
</dbReference>
<comment type="subcellular location">
    <subcellularLocation>
        <location evidence="1">Membrane</location>
        <topology evidence="1">Multi-pass membrane protein</topology>
    </subcellularLocation>
</comment>
<evidence type="ECO:0000256" key="1">
    <source>
        <dbReference type="ARBA" id="ARBA00004141"/>
    </source>
</evidence>
<feature type="transmembrane region" description="Helical" evidence="6">
    <location>
        <begin position="292"/>
        <end position="316"/>
    </location>
</feature>
<accession>A0AA39CHL3</accession>
<keyword evidence="9" id="KW-1185">Reference proteome</keyword>
<feature type="transmembrane region" description="Helical" evidence="6">
    <location>
        <begin position="153"/>
        <end position="176"/>
    </location>
</feature>
<keyword evidence="4 6" id="KW-1133">Transmembrane helix</keyword>
<feature type="transmembrane region" description="Helical" evidence="6">
    <location>
        <begin position="328"/>
        <end position="348"/>
    </location>
</feature>
<feature type="transmembrane region" description="Helical" evidence="6">
    <location>
        <begin position="96"/>
        <end position="115"/>
    </location>
</feature>
<dbReference type="PROSITE" id="PS50850">
    <property type="entry name" value="MFS"/>
    <property type="match status" value="1"/>
</dbReference>
<evidence type="ECO:0000259" key="7">
    <source>
        <dbReference type="PROSITE" id="PS50850"/>
    </source>
</evidence>
<feature type="transmembrane region" description="Helical" evidence="6">
    <location>
        <begin position="355"/>
        <end position="374"/>
    </location>
</feature>
<evidence type="ECO:0000313" key="9">
    <source>
        <dbReference type="Proteomes" id="UP001172673"/>
    </source>
</evidence>
<evidence type="ECO:0000256" key="2">
    <source>
        <dbReference type="ARBA" id="ARBA00022448"/>
    </source>
</evidence>
<evidence type="ECO:0000256" key="4">
    <source>
        <dbReference type="ARBA" id="ARBA00022989"/>
    </source>
</evidence>
<keyword evidence="2" id="KW-0813">Transport</keyword>
<evidence type="ECO:0000313" key="8">
    <source>
        <dbReference type="EMBL" id="KAJ9608335.1"/>
    </source>
</evidence>
<proteinExistence type="predicted"/>
<evidence type="ECO:0000256" key="6">
    <source>
        <dbReference type="SAM" id="Phobius"/>
    </source>
</evidence>
<feature type="transmembrane region" description="Helical" evidence="6">
    <location>
        <begin position="380"/>
        <end position="402"/>
    </location>
</feature>
<dbReference type="EMBL" id="JAPDRK010000010">
    <property type="protein sequence ID" value="KAJ9608335.1"/>
    <property type="molecule type" value="Genomic_DNA"/>
</dbReference>
<evidence type="ECO:0000256" key="5">
    <source>
        <dbReference type="ARBA" id="ARBA00023136"/>
    </source>
</evidence>
<dbReference type="SUPFAM" id="SSF103473">
    <property type="entry name" value="MFS general substrate transporter"/>
    <property type="match status" value="1"/>
</dbReference>
<feature type="transmembrane region" description="Helical" evidence="6">
    <location>
        <begin position="188"/>
        <end position="209"/>
    </location>
</feature>
<dbReference type="Proteomes" id="UP001172673">
    <property type="component" value="Unassembled WGS sequence"/>
</dbReference>
<dbReference type="AlphaFoldDB" id="A0AA39CHL3"/>
<feature type="transmembrane region" description="Helical" evidence="6">
    <location>
        <begin position="221"/>
        <end position="243"/>
    </location>
</feature>
<feature type="domain" description="Major facilitator superfamily (MFS) profile" evidence="7">
    <location>
        <begin position="62"/>
        <end position="473"/>
    </location>
</feature>
<feature type="transmembrane region" description="Helical" evidence="6">
    <location>
        <begin position="447"/>
        <end position="467"/>
    </location>
</feature>
<gene>
    <name evidence="8" type="ORF">H2200_007323</name>
</gene>
<dbReference type="PANTHER" id="PTHR43791">
    <property type="entry name" value="PERMEASE-RELATED"/>
    <property type="match status" value="1"/>
</dbReference>